<feature type="region of interest" description="Disordered" evidence="1">
    <location>
        <begin position="273"/>
        <end position="316"/>
    </location>
</feature>
<dbReference type="PANTHER" id="PTHR46900">
    <property type="entry name" value="TYROSINE-PROTEIN PHOSPHATASE NON-RECEPTOR TYPE 13"/>
    <property type="match status" value="1"/>
</dbReference>
<accession>A0ABM1TRB2</accession>
<dbReference type="Proteomes" id="UP000694941">
    <property type="component" value="Unplaced"/>
</dbReference>
<dbReference type="SUPFAM" id="SSF50156">
    <property type="entry name" value="PDZ domain-like"/>
    <property type="match status" value="1"/>
</dbReference>
<feature type="region of interest" description="Disordered" evidence="1">
    <location>
        <begin position="383"/>
        <end position="405"/>
    </location>
</feature>
<dbReference type="PROSITE" id="PS50106">
    <property type="entry name" value="PDZ"/>
    <property type="match status" value="1"/>
</dbReference>
<feature type="compositionally biased region" description="Polar residues" evidence="1">
    <location>
        <begin position="513"/>
        <end position="526"/>
    </location>
</feature>
<evidence type="ECO:0000313" key="3">
    <source>
        <dbReference type="Proteomes" id="UP000694941"/>
    </source>
</evidence>
<dbReference type="InterPro" id="IPR001478">
    <property type="entry name" value="PDZ"/>
</dbReference>
<reference evidence="4" key="1">
    <citation type="submission" date="2025-08" db="UniProtKB">
        <authorList>
            <consortium name="RefSeq"/>
        </authorList>
    </citation>
    <scope>IDENTIFICATION</scope>
    <source>
        <tissue evidence="4">Muscle</tissue>
    </source>
</reference>
<proteinExistence type="predicted"/>
<gene>
    <name evidence="4" type="primary">LOC111089723</name>
</gene>
<dbReference type="CDD" id="cd00136">
    <property type="entry name" value="PDZ_canonical"/>
    <property type="match status" value="1"/>
</dbReference>
<protein>
    <submittedName>
        <fullName evidence="4">Uncharacterized protein LOC111089723</fullName>
    </submittedName>
</protein>
<evidence type="ECO:0000313" key="4">
    <source>
        <dbReference type="RefSeq" id="XP_022258418.1"/>
    </source>
</evidence>
<keyword evidence="3" id="KW-1185">Reference proteome</keyword>
<feature type="compositionally biased region" description="Polar residues" evidence="1">
    <location>
        <begin position="384"/>
        <end position="405"/>
    </location>
</feature>
<dbReference type="GeneID" id="111089723"/>
<dbReference type="Gene3D" id="2.30.42.10">
    <property type="match status" value="1"/>
</dbReference>
<evidence type="ECO:0000259" key="2">
    <source>
        <dbReference type="PROSITE" id="PS50106"/>
    </source>
</evidence>
<dbReference type="Pfam" id="PF00595">
    <property type="entry name" value="PDZ"/>
    <property type="match status" value="1"/>
</dbReference>
<organism evidence="3 4">
    <name type="scientific">Limulus polyphemus</name>
    <name type="common">Atlantic horseshoe crab</name>
    <dbReference type="NCBI Taxonomy" id="6850"/>
    <lineage>
        <taxon>Eukaryota</taxon>
        <taxon>Metazoa</taxon>
        <taxon>Ecdysozoa</taxon>
        <taxon>Arthropoda</taxon>
        <taxon>Chelicerata</taxon>
        <taxon>Merostomata</taxon>
        <taxon>Xiphosura</taxon>
        <taxon>Limulidae</taxon>
        <taxon>Limulus</taxon>
    </lineage>
</organism>
<feature type="domain" description="PDZ" evidence="2">
    <location>
        <begin position="650"/>
        <end position="736"/>
    </location>
</feature>
<dbReference type="SMART" id="SM00228">
    <property type="entry name" value="PDZ"/>
    <property type="match status" value="1"/>
</dbReference>
<evidence type="ECO:0000256" key="1">
    <source>
        <dbReference type="SAM" id="MobiDB-lite"/>
    </source>
</evidence>
<dbReference type="RefSeq" id="XP_022258418.1">
    <property type="nucleotide sequence ID" value="XM_022402710.1"/>
</dbReference>
<feature type="region of interest" description="Disordered" evidence="1">
    <location>
        <begin position="513"/>
        <end position="535"/>
    </location>
</feature>
<dbReference type="InterPro" id="IPR036034">
    <property type="entry name" value="PDZ_sf"/>
</dbReference>
<dbReference type="PANTHER" id="PTHR46900:SF2">
    <property type="entry name" value="TYROSINE-PROTEIN PHOSPHATASE NON-RECEPTOR TYPE 13"/>
    <property type="match status" value="1"/>
</dbReference>
<sequence>MRLLKKRSPSPPQLIRLAALPGEDATRGTFDTLGKKMPSIPSLTELEDRREVMPGLGTSTRPMRGFPFLRPGRKHSTPLKYAVSVEPTNTLAQDVFQNSSRPTYLRTAFSQISLDHCPAQWTRTVLNSDPGRKIASASINSERESERRVGLDSSAHALMNTVLSDESRAETNKGVMYRSVSTSALLDVESKLVQLDDGDEFGSTECLSNSLGTRSSYFPTKTVSCDDLVDQLNPLDGTANQLTKAKSQLGTVFEEDVYLERLSRQTEEFETCQQNNELSVAEDTASLASSVQHRSDESGYESDGTKNGNDDSSTSEEKRHIFLNIDTELSLMPTSSSLDMFTESSKENCTSSARRTSDGSLQGFGAILQKLKTQSSGPLIVKRTASNASQSKYHSSSDSRTLSKSYGDTKSLRLRTPAILSQLVLKSKENTSAEKAGSSAGVLTKYTGTNTKNDTSRLEQFKAWTLDRKLLRNKWKKNHHSDNFQKLQSLSPKRSSLFESTLFLDPVREASATTISPNTSQNSSELTRTENEVDDKNKTRLCGDLNYQLRLKKAGHKIASTSNDSRRQWIQSQLCTQPKSGDLIVSKGSLLNWGKDLVKEPTSSEITNSGLYKTDNQSSVTVLLGPEHPNNQDYNYVKVPENLTNEKVFSVTLEKDNQGELGIYISGRQEGGRSVVGYVIAALEGSGPADRSGLLQKGDELLMINGKQLQGVELEEAQHLLRTFDTTVTLIVSRKLLSNLVCRAFITPDENFFITPDEKNLIF</sequence>
<name>A0ABM1TRB2_LIMPO</name>
<dbReference type="InterPro" id="IPR052074">
    <property type="entry name" value="NonRcpt_TyrProt_Phosphatase"/>
</dbReference>